<feature type="compositionally biased region" description="Acidic residues" evidence="1">
    <location>
        <begin position="371"/>
        <end position="381"/>
    </location>
</feature>
<keyword evidence="4" id="KW-1185">Reference proteome</keyword>
<evidence type="ECO:0000313" key="4">
    <source>
        <dbReference type="Proteomes" id="UP000271974"/>
    </source>
</evidence>
<feature type="region of interest" description="Disordered" evidence="1">
    <location>
        <begin position="279"/>
        <end position="387"/>
    </location>
</feature>
<dbReference type="EMBL" id="RQTK01001689">
    <property type="protein sequence ID" value="RUS69420.1"/>
    <property type="molecule type" value="Genomic_DNA"/>
</dbReference>
<dbReference type="STRING" id="188477.A0A433SJX3"/>
<keyword evidence="2" id="KW-0472">Membrane</keyword>
<protein>
    <submittedName>
        <fullName evidence="3">Uncharacterized protein</fullName>
    </submittedName>
</protein>
<evidence type="ECO:0000256" key="2">
    <source>
        <dbReference type="SAM" id="Phobius"/>
    </source>
</evidence>
<dbReference type="OrthoDB" id="6120255at2759"/>
<evidence type="ECO:0000256" key="1">
    <source>
        <dbReference type="SAM" id="MobiDB-lite"/>
    </source>
</evidence>
<feature type="region of interest" description="Disordered" evidence="1">
    <location>
        <begin position="95"/>
        <end position="164"/>
    </location>
</feature>
<comment type="caution">
    <text evidence="3">The sequence shown here is derived from an EMBL/GenBank/DDBJ whole genome shotgun (WGS) entry which is preliminary data.</text>
</comment>
<name>A0A433SJX3_ELYCH</name>
<keyword evidence="2" id="KW-1133">Transmembrane helix</keyword>
<accession>A0A433SJX3</accession>
<organism evidence="3 4">
    <name type="scientific">Elysia chlorotica</name>
    <name type="common">Eastern emerald elysia</name>
    <name type="synonym">Sea slug</name>
    <dbReference type="NCBI Taxonomy" id="188477"/>
    <lineage>
        <taxon>Eukaryota</taxon>
        <taxon>Metazoa</taxon>
        <taxon>Spiralia</taxon>
        <taxon>Lophotrochozoa</taxon>
        <taxon>Mollusca</taxon>
        <taxon>Gastropoda</taxon>
        <taxon>Heterobranchia</taxon>
        <taxon>Euthyneura</taxon>
        <taxon>Panpulmonata</taxon>
        <taxon>Sacoglossa</taxon>
        <taxon>Placobranchoidea</taxon>
        <taxon>Plakobranchidae</taxon>
        <taxon>Elysia</taxon>
    </lineage>
</organism>
<dbReference type="AlphaFoldDB" id="A0A433SJX3"/>
<proteinExistence type="predicted"/>
<feature type="compositionally biased region" description="Basic and acidic residues" evidence="1">
    <location>
        <begin position="245"/>
        <end position="261"/>
    </location>
</feature>
<sequence>MDMAKQGQRLLLAVASEQQNDVPGSEGLFSVHGVLATLAGLLSLMMVVVLCVCNDRKPKANNQDQQINGTELNHVDVQGDEKTTEMRMMASAECSMMSEGQAATGSPLGHTDHKRQASSSSGPISGLRPTSMRELPQPPTSSHHSRNTSMSGVELPPLPDAEPPRVVGEEAAATNEYAYPKHVSPHVAKGGVGGVGGDTVSKVKSHSDGYDHLGQQKLQGKPIDYDSLIPDEDEEGSRDGSLQTEAERGAGNHYSLVRDRTYDVVNDVKSKKGRVFDPYSTVIDKDEKKGEKKNRTPKEEDPYNRIGESDGQVSSSFIAHLRESSDPADPYCTVEDDSAGNIKGLSRAAGTATSSGSVNSSLLVPSNNYEYEGEEEEDEPEYAVVHK</sequence>
<reference evidence="3 4" key="1">
    <citation type="submission" date="2019-01" db="EMBL/GenBank/DDBJ databases">
        <title>A draft genome assembly of the solar-powered sea slug Elysia chlorotica.</title>
        <authorList>
            <person name="Cai H."/>
            <person name="Li Q."/>
            <person name="Fang X."/>
            <person name="Li J."/>
            <person name="Curtis N.E."/>
            <person name="Altenburger A."/>
            <person name="Shibata T."/>
            <person name="Feng M."/>
            <person name="Maeda T."/>
            <person name="Schwartz J.A."/>
            <person name="Shigenobu S."/>
            <person name="Lundholm N."/>
            <person name="Nishiyama T."/>
            <person name="Yang H."/>
            <person name="Hasebe M."/>
            <person name="Li S."/>
            <person name="Pierce S.K."/>
            <person name="Wang J."/>
        </authorList>
    </citation>
    <scope>NUCLEOTIDE SEQUENCE [LARGE SCALE GENOMIC DNA]</scope>
    <source>
        <strain evidence="3">EC2010</strain>
        <tissue evidence="3">Whole organism of an adult</tissue>
    </source>
</reference>
<feature type="non-terminal residue" evidence="3">
    <location>
        <position position="387"/>
    </location>
</feature>
<feature type="compositionally biased region" description="Basic and acidic residues" evidence="1">
    <location>
        <begin position="283"/>
        <end position="303"/>
    </location>
</feature>
<keyword evidence="2" id="KW-0812">Transmembrane</keyword>
<feature type="transmembrane region" description="Helical" evidence="2">
    <location>
        <begin position="29"/>
        <end position="53"/>
    </location>
</feature>
<gene>
    <name evidence="3" type="ORF">EGW08_022818</name>
</gene>
<feature type="region of interest" description="Disordered" evidence="1">
    <location>
        <begin position="184"/>
        <end position="261"/>
    </location>
</feature>
<dbReference type="Proteomes" id="UP000271974">
    <property type="component" value="Unassembled WGS sequence"/>
</dbReference>
<feature type="compositionally biased region" description="Low complexity" evidence="1">
    <location>
        <begin position="344"/>
        <end position="370"/>
    </location>
</feature>
<evidence type="ECO:0000313" key="3">
    <source>
        <dbReference type="EMBL" id="RUS69420.1"/>
    </source>
</evidence>